<evidence type="ECO:0000256" key="3">
    <source>
        <dbReference type="ARBA" id="ARBA00022578"/>
    </source>
</evidence>
<dbReference type="GO" id="GO:0003677">
    <property type="term" value="F:DNA binding"/>
    <property type="evidence" value="ECO:0007669"/>
    <property type="project" value="UniProtKB-KW"/>
</dbReference>
<name>A0A2S9YHR6_9BACT</name>
<comment type="function">
    <text evidence="1">Required for the transposition of the insertion element.</text>
</comment>
<accession>A0A2S9YHR6</accession>
<gene>
    <name evidence="6" type="ORF">ENSA5_06350</name>
</gene>
<reference evidence="6 7" key="1">
    <citation type="submission" date="2018-03" db="EMBL/GenBank/DDBJ databases">
        <title>Draft Genome Sequences of the Obligatory Marine Myxobacteria Enhygromyxa salina SWB005.</title>
        <authorList>
            <person name="Poehlein A."/>
            <person name="Moghaddam J.A."/>
            <person name="Harms H."/>
            <person name="Alanjari M."/>
            <person name="Koenig G.M."/>
            <person name="Daniel R."/>
            <person name="Schaeberle T.F."/>
        </authorList>
    </citation>
    <scope>NUCLEOTIDE SEQUENCE [LARGE SCALE GENOMIC DNA]</scope>
    <source>
        <strain evidence="6 7">SWB005</strain>
    </source>
</reference>
<keyword evidence="3" id="KW-0815">Transposition</keyword>
<dbReference type="GO" id="GO:0006352">
    <property type="term" value="P:DNA-templated transcription initiation"/>
    <property type="evidence" value="ECO:0007669"/>
    <property type="project" value="InterPro"/>
</dbReference>
<evidence type="ECO:0000256" key="2">
    <source>
        <dbReference type="ARBA" id="ARBA00010961"/>
    </source>
</evidence>
<dbReference type="InterPro" id="IPR001207">
    <property type="entry name" value="Transposase_mutator"/>
</dbReference>
<dbReference type="GO" id="GO:0003700">
    <property type="term" value="F:DNA-binding transcription factor activity"/>
    <property type="evidence" value="ECO:0007669"/>
    <property type="project" value="InterPro"/>
</dbReference>
<dbReference type="Pfam" id="PF00872">
    <property type="entry name" value="Transposase_mut"/>
    <property type="match status" value="1"/>
</dbReference>
<sequence length="454" mass="51278">MGELRSSGEDGDYLDEIERVLKRNLSAALRLAQTNHLASLEVILLAADRARREALHAATIVHGRRLASFADRKAGSYDEALSATWSIVYEAILTWSASGSFEAWFKQILRHEAYEFDRRRGRQKRWEERYESERALRGEPHATPMTGTTRQGQRLSLQAFVDSLGAIDRDLWVRGMELEMQKLDREDIYAALACDHSLSQDAIKGRLVRLRRQCRRLVGTHEGMADLVALWLGSERQGDEFVIVAAGITVNDFKKQLMFRRVSEVGRSAFGRLLETLIERNLPRDRKLLVVTDRSPGVVKALQIHLGADAVIQPCLTALTRAVVDILPEARRGSFTTKILRAYRRQDLAHAQSELEALVARLEPISPPAAELLSRELARSLTTKRFQLPTSLEDQLSHVRFIANESGHGQVSGNWLAGLFSNLRSRRSQEYRKVALARLADELNTIRRDDEAAA</sequence>
<keyword evidence="4" id="KW-0238">DNA-binding</keyword>
<evidence type="ECO:0000313" key="6">
    <source>
        <dbReference type="EMBL" id="PRQ04630.1"/>
    </source>
</evidence>
<dbReference type="Proteomes" id="UP000237968">
    <property type="component" value="Unassembled WGS sequence"/>
</dbReference>
<dbReference type="InterPro" id="IPR013325">
    <property type="entry name" value="RNA_pol_sigma_r2"/>
</dbReference>
<keyword evidence="5" id="KW-0233">DNA recombination</keyword>
<keyword evidence="7" id="KW-1185">Reference proteome</keyword>
<evidence type="ECO:0000256" key="4">
    <source>
        <dbReference type="ARBA" id="ARBA00023125"/>
    </source>
</evidence>
<evidence type="ECO:0000313" key="7">
    <source>
        <dbReference type="Proteomes" id="UP000237968"/>
    </source>
</evidence>
<dbReference type="EMBL" id="PVNK01000033">
    <property type="protein sequence ID" value="PRQ04630.1"/>
    <property type="molecule type" value="Genomic_DNA"/>
</dbReference>
<dbReference type="SUPFAM" id="SSF88946">
    <property type="entry name" value="Sigma2 domain of RNA polymerase sigma factors"/>
    <property type="match status" value="1"/>
</dbReference>
<organism evidence="6 7">
    <name type="scientific">Enhygromyxa salina</name>
    <dbReference type="NCBI Taxonomy" id="215803"/>
    <lineage>
        <taxon>Bacteria</taxon>
        <taxon>Pseudomonadati</taxon>
        <taxon>Myxococcota</taxon>
        <taxon>Polyangia</taxon>
        <taxon>Nannocystales</taxon>
        <taxon>Nannocystaceae</taxon>
        <taxon>Enhygromyxa</taxon>
    </lineage>
</organism>
<comment type="caution">
    <text evidence="6">The sequence shown here is derived from an EMBL/GenBank/DDBJ whole genome shotgun (WGS) entry which is preliminary data.</text>
</comment>
<proteinExistence type="inferred from homology"/>
<comment type="similarity">
    <text evidence="2">Belongs to the transposase mutator family.</text>
</comment>
<dbReference type="AlphaFoldDB" id="A0A2S9YHR6"/>
<dbReference type="GO" id="GO:0006313">
    <property type="term" value="P:DNA transposition"/>
    <property type="evidence" value="ECO:0007669"/>
    <property type="project" value="InterPro"/>
</dbReference>
<evidence type="ECO:0000256" key="1">
    <source>
        <dbReference type="ARBA" id="ARBA00002190"/>
    </source>
</evidence>
<protein>
    <submittedName>
        <fullName evidence="6">Transposase, Mutator family</fullName>
    </submittedName>
</protein>
<dbReference type="GO" id="GO:0004803">
    <property type="term" value="F:transposase activity"/>
    <property type="evidence" value="ECO:0007669"/>
    <property type="project" value="InterPro"/>
</dbReference>
<evidence type="ECO:0000256" key="5">
    <source>
        <dbReference type="ARBA" id="ARBA00023172"/>
    </source>
</evidence>